<reference evidence="2 3" key="1">
    <citation type="submission" date="2019-01" db="EMBL/GenBank/DDBJ databases">
        <title>A draft genome assembly of the solar-powered sea slug Elysia chlorotica.</title>
        <authorList>
            <person name="Cai H."/>
            <person name="Li Q."/>
            <person name="Fang X."/>
            <person name="Li J."/>
            <person name="Curtis N.E."/>
            <person name="Altenburger A."/>
            <person name="Shibata T."/>
            <person name="Feng M."/>
            <person name="Maeda T."/>
            <person name="Schwartz J.A."/>
            <person name="Shigenobu S."/>
            <person name="Lundholm N."/>
            <person name="Nishiyama T."/>
            <person name="Yang H."/>
            <person name="Hasebe M."/>
            <person name="Li S."/>
            <person name="Pierce S.K."/>
            <person name="Wang J."/>
        </authorList>
    </citation>
    <scope>NUCLEOTIDE SEQUENCE [LARGE SCALE GENOMIC DNA]</scope>
    <source>
        <strain evidence="2">EC2010</strain>
        <tissue evidence="2">Whole organism of an adult</tissue>
    </source>
</reference>
<dbReference type="OrthoDB" id="432281at2759"/>
<dbReference type="InterPro" id="IPR049630">
    <property type="entry name" value="DYDC-like_DD"/>
</dbReference>
<evidence type="ECO:0000256" key="1">
    <source>
        <dbReference type="SAM" id="MobiDB-lite"/>
    </source>
</evidence>
<organism evidence="2 3">
    <name type="scientific">Elysia chlorotica</name>
    <name type="common">Eastern emerald elysia</name>
    <name type="synonym">Sea slug</name>
    <dbReference type="NCBI Taxonomy" id="188477"/>
    <lineage>
        <taxon>Eukaryota</taxon>
        <taxon>Metazoa</taxon>
        <taxon>Spiralia</taxon>
        <taxon>Lophotrochozoa</taxon>
        <taxon>Mollusca</taxon>
        <taxon>Gastropoda</taxon>
        <taxon>Heterobranchia</taxon>
        <taxon>Euthyneura</taxon>
        <taxon>Panpulmonata</taxon>
        <taxon>Sacoglossa</taxon>
        <taxon>Placobranchoidea</taxon>
        <taxon>Plakobranchidae</taxon>
        <taxon>Elysia</taxon>
    </lineage>
</organism>
<protein>
    <recommendedName>
        <fullName evidence="4">RIIa domain-containing protein</fullName>
    </recommendedName>
</protein>
<dbReference type="Proteomes" id="UP000271974">
    <property type="component" value="Unassembled WGS sequence"/>
</dbReference>
<name>A0A433TB15_ELYCH</name>
<dbReference type="CDD" id="cd22966">
    <property type="entry name" value="DD_DYDC-like"/>
    <property type="match status" value="1"/>
</dbReference>
<evidence type="ECO:0000313" key="3">
    <source>
        <dbReference type="Proteomes" id="UP000271974"/>
    </source>
</evidence>
<keyword evidence="3" id="KW-1185">Reference proteome</keyword>
<feature type="compositionally biased region" description="Low complexity" evidence="1">
    <location>
        <begin position="254"/>
        <end position="264"/>
    </location>
</feature>
<dbReference type="EMBL" id="RQTK01000498">
    <property type="protein sequence ID" value="RUS78644.1"/>
    <property type="molecule type" value="Genomic_DNA"/>
</dbReference>
<gene>
    <name evidence="2" type="ORF">EGW08_013614</name>
</gene>
<dbReference type="Gene3D" id="1.20.890.10">
    <property type="entry name" value="cAMP-dependent protein kinase regulatory subunit, dimerization-anchoring domain"/>
    <property type="match status" value="1"/>
</dbReference>
<dbReference type="AlphaFoldDB" id="A0A433TB15"/>
<evidence type="ECO:0008006" key="4">
    <source>
        <dbReference type="Google" id="ProtNLM"/>
    </source>
</evidence>
<evidence type="ECO:0000313" key="2">
    <source>
        <dbReference type="EMBL" id="RUS78644.1"/>
    </source>
</evidence>
<proteinExistence type="predicted"/>
<accession>A0A433TB15</accession>
<comment type="caution">
    <text evidence="2">The sequence shown here is derived from an EMBL/GenBank/DDBJ whole genome shotgun (WGS) entry which is preliminary data.</text>
</comment>
<dbReference type="Pfam" id="PF05186">
    <property type="entry name" value="Dpy-30"/>
    <property type="match status" value="1"/>
</dbReference>
<sequence length="281" mass="31158">MAPGSEVQQTLPEASPYLLDNIGLLITKCLTDVVQARPADPIDFMAHWLYHYAGTQQYLAEKAQQARAVEILAEEERAHAHSRWRRVLNTKSKINKYEHLLRINRPAPRVVSSSYSMPADFMEYAFRRSDSSSMYGDLMMDRFGPGSTTEMLPVSLRGSLPSMGTKSTDTFDAVIPPWIDPAGFSSHMLPYQTFELEPPVSEVHRTQQAGGGKSVPFARISMVKRRPDAEIIPDKRTLGLGNRMSGQVAEDGPDAAAPAEPTPAQGMTKSWKGRKELIGNI</sequence>
<feature type="region of interest" description="Disordered" evidence="1">
    <location>
        <begin position="239"/>
        <end position="281"/>
    </location>
</feature>
<dbReference type="InterPro" id="IPR007858">
    <property type="entry name" value="Dpy-30_motif"/>
</dbReference>